<proteinExistence type="predicted"/>
<feature type="signal peptide" evidence="2">
    <location>
        <begin position="1"/>
        <end position="17"/>
    </location>
</feature>
<evidence type="ECO:0000256" key="1">
    <source>
        <dbReference type="SAM" id="MobiDB-lite"/>
    </source>
</evidence>
<reference evidence="3" key="1">
    <citation type="journal article" date="2020" name="Stud. Mycol.">
        <title>101 Dothideomycetes genomes: a test case for predicting lifestyles and emergence of pathogens.</title>
        <authorList>
            <person name="Haridas S."/>
            <person name="Albert R."/>
            <person name="Binder M."/>
            <person name="Bloem J."/>
            <person name="Labutti K."/>
            <person name="Salamov A."/>
            <person name="Andreopoulos B."/>
            <person name="Baker S."/>
            <person name="Barry K."/>
            <person name="Bills G."/>
            <person name="Bluhm B."/>
            <person name="Cannon C."/>
            <person name="Castanera R."/>
            <person name="Culley D."/>
            <person name="Daum C."/>
            <person name="Ezra D."/>
            <person name="Gonzalez J."/>
            <person name="Henrissat B."/>
            <person name="Kuo A."/>
            <person name="Liang C."/>
            <person name="Lipzen A."/>
            <person name="Lutzoni F."/>
            <person name="Magnuson J."/>
            <person name="Mondo S."/>
            <person name="Nolan M."/>
            <person name="Ohm R."/>
            <person name="Pangilinan J."/>
            <person name="Park H.-J."/>
            <person name="Ramirez L."/>
            <person name="Alfaro M."/>
            <person name="Sun H."/>
            <person name="Tritt A."/>
            <person name="Yoshinaga Y."/>
            <person name="Zwiers L.-H."/>
            <person name="Turgeon B."/>
            <person name="Goodwin S."/>
            <person name="Spatafora J."/>
            <person name="Crous P."/>
            <person name="Grigoriev I."/>
        </authorList>
    </citation>
    <scope>NUCLEOTIDE SEQUENCE</scope>
    <source>
        <strain evidence="3">CBS 125425</strain>
    </source>
</reference>
<feature type="compositionally biased region" description="Low complexity" evidence="1">
    <location>
        <begin position="62"/>
        <end position="79"/>
    </location>
</feature>
<dbReference type="OrthoDB" id="7984201at2759"/>
<dbReference type="AlphaFoldDB" id="A0A9P4V4M5"/>
<organism evidence="3 4">
    <name type="scientific">Polyplosphaeria fusca</name>
    <dbReference type="NCBI Taxonomy" id="682080"/>
    <lineage>
        <taxon>Eukaryota</taxon>
        <taxon>Fungi</taxon>
        <taxon>Dikarya</taxon>
        <taxon>Ascomycota</taxon>
        <taxon>Pezizomycotina</taxon>
        <taxon>Dothideomycetes</taxon>
        <taxon>Pleosporomycetidae</taxon>
        <taxon>Pleosporales</taxon>
        <taxon>Tetraplosphaeriaceae</taxon>
        <taxon>Polyplosphaeria</taxon>
    </lineage>
</organism>
<dbReference type="GO" id="GO:0006629">
    <property type="term" value="P:lipid metabolic process"/>
    <property type="evidence" value="ECO:0007669"/>
    <property type="project" value="InterPro"/>
</dbReference>
<name>A0A9P4V4M5_9PLEO</name>
<keyword evidence="2" id="KW-0732">Signal</keyword>
<keyword evidence="4" id="KW-1185">Reference proteome</keyword>
<comment type="caution">
    <text evidence="3">The sequence shown here is derived from an EMBL/GenBank/DDBJ whole genome shotgun (WGS) entry which is preliminary data.</text>
</comment>
<dbReference type="SUPFAM" id="SSF51695">
    <property type="entry name" value="PLC-like phosphodiesterases"/>
    <property type="match status" value="1"/>
</dbReference>
<gene>
    <name evidence="3" type="ORF">EJ04DRAFT_171387</name>
</gene>
<protein>
    <submittedName>
        <fullName evidence="3">PLC-like phosphodiesterase</fullName>
    </submittedName>
</protein>
<feature type="chain" id="PRO_5040509151" evidence="2">
    <location>
        <begin position="18"/>
        <end position="445"/>
    </location>
</feature>
<dbReference type="InterPro" id="IPR051057">
    <property type="entry name" value="PI-PLC_domain"/>
</dbReference>
<dbReference type="GO" id="GO:0008081">
    <property type="term" value="F:phosphoric diester hydrolase activity"/>
    <property type="evidence" value="ECO:0007669"/>
    <property type="project" value="InterPro"/>
</dbReference>
<dbReference type="PANTHER" id="PTHR13593">
    <property type="match status" value="1"/>
</dbReference>
<dbReference type="Gene3D" id="3.20.20.190">
    <property type="entry name" value="Phosphatidylinositol (PI) phosphodiesterase"/>
    <property type="match status" value="1"/>
</dbReference>
<dbReference type="EMBL" id="ML996126">
    <property type="protein sequence ID" value="KAF2736363.1"/>
    <property type="molecule type" value="Genomic_DNA"/>
</dbReference>
<dbReference type="Proteomes" id="UP000799444">
    <property type="component" value="Unassembled WGS sequence"/>
</dbReference>
<evidence type="ECO:0000313" key="4">
    <source>
        <dbReference type="Proteomes" id="UP000799444"/>
    </source>
</evidence>
<dbReference type="Pfam" id="PF26146">
    <property type="entry name" value="PI-PLC_X"/>
    <property type="match status" value="1"/>
</dbReference>
<sequence>MRGCVVALSLLWLRGRAQESSQEIITLTGSNQVSSGGDARPTLSLSDFDGSSFATGTMSRLSSDSGATNATASTSAPSSSEEDPLTLIGGRTPTVVSGNMTVTATTQAPQPTNTQPCNNYPEFCNRKYSNITEVCAHNSPFVRRNNAGANQAYGVTQQLDDGIRMLQGQTHQVNGTMRYCHTSCDLLDAGTVEDYMREVTRWVMTHPFDVITIIIGNADYTKQGSDGKPLVTSQNYVEPIQNAGLMPYIYQPPKTAMNISDWPTLGQLILRGKRVIMFIDYNFDTDAVPWMLWQFYNIWETPYSPTDSDFPCTLDRPQGLSENKMKSMMYMANHNLNVEVSIAGLSLLIPNTVELEQTNGLNGTGSLGLQVEKCTSDWDRPPNFLLVDYYNAGPINGSVFEVAARANNVTYDRKCCGSESPASILKRPSVTYLGLTVVAVLMLML</sequence>
<feature type="region of interest" description="Disordered" evidence="1">
    <location>
        <begin position="57"/>
        <end position="90"/>
    </location>
</feature>
<accession>A0A9P4V4M5</accession>
<evidence type="ECO:0000256" key="2">
    <source>
        <dbReference type="SAM" id="SignalP"/>
    </source>
</evidence>
<evidence type="ECO:0000313" key="3">
    <source>
        <dbReference type="EMBL" id="KAF2736363.1"/>
    </source>
</evidence>
<dbReference type="PANTHER" id="PTHR13593:SF140">
    <property type="entry name" value="PLC-LIKE PHOSPHODIESTERASE"/>
    <property type="match status" value="1"/>
</dbReference>
<dbReference type="InterPro" id="IPR017946">
    <property type="entry name" value="PLC-like_Pdiesterase_TIM-brl"/>
</dbReference>